<keyword evidence="3" id="KW-1185">Reference proteome</keyword>
<gene>
    <name evidence="2" type="ORF">HMPREF0216_01768</name>
</gene>
<reference evidence="2 3" key="1">
    <citation type="submission" date="2012-05" db="EMBL/GenBank/DDBJ databases">
        <authorList>
            <person name="Weinstock G."/>
            <person name="Sodergren E."/>
            <person name="Lobos E.A."/>
            <person name="Fulton L."/>
            <person name="Fulton R."/>
            <person name="Courtney L."/>
            <person name="Fronick C."/>
            <person name="O'Laughlin M."/>
            <person name="Godfrey J."/>
            <person name="Wilson R.M."/>
            <person name="Miner T."/>
            <person name="Farmer C."/>
            <person name="Delehaunty K."/>
            <person name="Cordes M."/>
            <person name="Minx P."/>
            <person name="Tomlinson C."/>
            <person name="Chen J."/>
            <person name="Wollam A."/>
            <person name="Pepin K.H."/>
            <person name="Bhonagiri V."/>
            <person name="Zhang X."/>
            <person name="Suruliraj S."/>
            <person name="Warren W."/>
            <person name="Mitreva M."/>
            <person name="Mardis E.R."/>
            <person name="Wilson R.K."/>
        </authorList>
    </citation>
    <scope>NUCLEOTIDE SEQUENCE [LARGE SCALE GENOMIC DNA]</scope>
    <source>
        <strain evidence="2 3">DSM 1785</strain>
    </source>
</reference>
<dbReference type="RefSeq" id="WP_005213420.1">
    <property type="nucleotide sequence ID" value="NZ_KB291645.1"/>
</dbReference>
<name>L1QF24_9CLOT</name>
<keyword evidence="1" id="KW-1133">Transmembrane helix</keyword>
<organism evidence="2 3">
    <name type="scientific">Clostridium celatum DSM 1785</name>
    <dbReference type="NCBI Taxonomy" id="545697"/>
    <lineage>
        <taxon>Bacteria</taxon>
        <taxon>Bacillati</taxon>
        <taxon>Bacillota</taxon>
        <taxon>Clostridia</taxon>
        <taxon>Eubacteriales</taxon>
        <taxon>Clostridiaceae</taxon>
        <taxon>Clostridium</taxon>
    </lineage>
</organism>
<dbReference type="STRING" id="545697.HMPREF0216_01768"/>
<evidence type="ECO:0000313" key="2">
    <source>
        <dbReference type="EMBL" id="EKY26583.1"/>
    </source>
</evidence>
<evidence type="ECO:0000256" key="1">
    <source>
        <dbReference type="SAM" id="Phobius"/>
    </source>
</evidence>
<sequence length="77" mass="8357">MISLIKVGAVAYISQKALRCFGKKDYADVIAFCGWICVGIELYSLGLSIYAAITGSEIFSLVEGINNILDKIIAFFS</sequence>
<comment type="caution">
    <text evidence="2">The sequence shown here is derived from an EMBL/GenBank/DDBJ whole genome shotgun (WGS) entry which is preliminary data.</text>
</comment>
<dbReference type="EMBL" id="AMEZ01000053">
    <property type="protein sequence ID" value="EKY26583.1"/>
    <property type="molecule type" value="Genomic_DNA"/>
</dbReference>
<evidence type="ECO:0000313" key="3">
    <source>
        <dbReference type="Proteomes" id="UP000010420"/>
    </source>
</evidence>
<protein>
    <submittedName>
        <fullName evidence="2">Uncharacterized protein</fullName>
    </submittedName>
</protein>
<dbReference type="PATRIC" id="fig|545697.3.peg.1739"/>
<feature type="transmembrane region" description="Helical" evidence="1">
    <location>
        <begin position="29"/>
        <end position="53"/>
    </location>
</feature>
<proteinExistence type="predicted"/>
<dbReference type="AlphaFoldDB" id="L1QF24"/>
<keyword evidence="1" id="KW-0472">Membrane</keyword>
<dbReference type="Proteomes" id="UP000010420">
    <property type="component" value="Unassembled WGS sequence"/>
</dbReference>
<dbReference type="HOGENOM" id="CLU_2631884_0_0_9"/>
<keyword evidence="1" id="KW-0812">Transmembrane</keyword>
<accession>L1QF24</accession>